<dbReference type="InterPro" id="IPR002178">
    <property type="entry name" value="PTS_EIIA_type-2_dom"/>
</dbReference>
<gene>
    <name evidence="7" type="ORF">JOE66_000988</name>
</gene>
<keyword evidence="2" id="KW-0805">Transcription regulation</keyword>
<organism evidence="7 8">
    <name type="scientific">Subtercola frigoramans</name>
    <dbReference type="NCBI Taxonomy" id="120298"/>
    <lineage>
        <taxon>Bacteria</taxon>
        <taxon>Bacillati</taxon>
        <taxon>Actinomycetota</taxon>
        <taxon>Actinomycetes</taxon>
        <taxon>Micrococcales</taxon>
        <taxon>Microbacteriaceae</taxon>
        <taxon>Subtercola</taxon>
    </lineage>
</organism>
<name>A0ABS2L2V8_9MICO</name>
<dbReference type="Gene3D" id="1.10.10.10">
    <property type="entry name" value="Winged helix-like DNA-binding domain superfamily/Winged helix DNA-binding domain"/>
    <property type="match status" value="1"/>
</dbReference>
<comment type="caution">
    <text evidence="7">The sequence shown here is derived from an EMBL/GenBank/DDBJ whole genome shotgun (WGS) entry which is preliminary data.</text>
</comment>
<evidence type="ECO:0000256" key="3">
    <source>
        <dbReference type="ARBA" id="ARBA00023159"/>
    </source>
</evidence>
<keyword evidence="1" id="KW-0677">Repeat</keyword>
<evidence type="ECO:0000259" key="5">
    <source>
        <dbReference type="PROSITE" id="PS51094"/>
    </source>
</evidence>
<dbReference type="InterPro" id="IPR013196">
    <property type="entry name" value="HTH_11"/>
</dbReference>
<evidence type="ECO:0000256" key="2">
    <source>
        <dbReference type="ARBA" id="ARBA00023015"/>
    </source>
</evidence>
<keyword evidence="4" id="KW-0804">Transcription</keyword>
<dbReference type="InterPro" id="IPR016152">
    <property type="entry name" value="PTrfase/Anion_transptr"/>
</dbReference>
<sequence length="637" mass="71215">MADKRQRLLEYLAESSGWITSAQLADRLGVTTRSVRSYVTAAKSAAEPLDIIASSAEGYRLNREAYAGYLSTRTRASEPETPGDRLYHVVRRLLDAPDGLDLYELAARLFVSDSTLEADLRKIRPLLAGSNLSLGRQGSLLQITGSEEDRRALISKMFREESARGFLEIERIQNEFASENLADFKTELLELLDSGGYFINEYGLDSVMLHVAIAVDRISKDQFLESASAPVSGQSDVAAGILTLVDRHFGVSLPNADLDHIVLLLTTRVITPGHDLPAPVQTDELGLTDDVEFIRLVAKQASAQYLIDLDDDEFAVRLALHVRNLVARARVSSFSRNPMTRSIKTSYPMTYELAVYIASEIQQRESITINDDEIAYIALHVGSHLERQARREEMVTCTLVFPNYHDIHLMMLRRLEHALGDQVRVDKIITRTDVDRSEISTDLVITTVPALALTENVVLVQPFLTDADVESIRKAASRIRRGQRRRQLKDELLLYFSEDLFVRNLRATSEADMIRQLGERMLGAGIIDNDYIDAAITREQMSSTAFTDSVAVPHSMLMTATRTAIAIALNDTPMAWGENRVSVVALIAFSSNGRNSFQTIFDQFVEVFSDHDDVQQLVRASPNFTSFIEQLVHLMDA</sequence>
<dbReference type="PANTHER" id="PTHR30185:SF12">
    <property type="entry name" value="TRANSCRIPTIONAL REGULATOR MANR"/>
    <property type="match status" value="1"/>
</dbReference>
<dbReference type="SUPFAM" id="SSF63520">
    <property type="entry name" value="PTS-regulatory domain, PRD"/>
    <property type="match status" value="1"/>
</dbReference>
<keyword evidence="8" id="KW-1185">Reference proteome</keyword>
<feature type="domain" description="PTS EIIA type-2" evidence="5">
    <location>
        <begin position="494"/>
        <end position="635"/>
    </location>
</feature>
<dbReference type="InterPro" id="IPR036388">
    <property type="entry name" value="WH-like_DNA-bd_sf"/>
</dbReference>
<dbReference type="InterPro" id="IPR007737">
    <property type="entry name" value="Mga_HTH"/>
</dbReference>
<dbReference type="RefSeq" id="WP_205107275.1">
    <property type="nucleotide sequence ID" value="NZ_BAAAHT010000013.1"/>
</dbReference>
<evidence type="ECO:0000313" key="8">
    <source>
        <dbReference type="Proteomes" id="UP000776164"/>
    </source>
</evidence>
<dbReference type="SUPFAM" id="SSF55804">
    <property type="entry name" value="Phoshotransferase/anion transport protein"/>
    <property type="match status" value="1"/>
</dbReference>
<evidence type="ECO:0000256" key="1">
    <source>
        <dbReference type="ARBA" id="ARBA00022737"/>
    </source>
</evidence>
<dbReference type="InterPro" id="IPR050661">
    <property type="entry name" value="BglG_antiterminators"/>
</dbReference>
<dbReference type="PROSITE" id="PS51372">
    <property type="entry name" value="PRD_2"/>
    <property type="match status" value="1"/>
</dbReference>
<dbReference type="Pfam" id="PF00359">
    <property type="entry name" value="PTS_EIIA_2"/>
    <property type="match status" value="1"/>
</dbReference>
<dbReference type="Pfam" id="PF00874">
    <property type="entry name" value="PRD"/>
    <property type="match status" value="1"/>
</dbReference>
<evidence type="ECO:0000259" key="6">
    <source>
        <dbReference type="PROSITE" id="PS51372"/>
    </source>
</evidence>
<dbReference type="Gene3D" id="3.40.930.10">
    <property type="entry name" value="Mannitol-specific EII, Chain A"/>
    <property type="match status" value="1"/>
</dbReference>
<dbReference type="InterPro" id="IPR036634">
    <property type="entry name" value="PRD_sf"/>
</dbReference>
<dbReference type="PROSITE" id="PS51094">
    <property type="entry name" value="PTS_EIIA_TYPE_2"/>
    <property type="match status" value="1"/>
</dbReference>
<dbReference type="EMBL" id="JAFBBU010000001">
    <property type="protein sequence ID" value="MBM7471354.1"/>
    <property type="molecule type" value="Genomic_DNA"/>
</dbReference>
<proteinExistence type="predicted"/>
<reference evidence="7 8" key="1">
    <citation type="submission" date="2021-01" db="EMBL/GenBank/DDBJ databases">
        <title>Sequencing the genomes of 1000 actinobacteria strains.</title>
        <authorList>
            <person name="Klenk H.-P."/>
        </authorList>
    </citation>
    <scope>NUCLEOTIDE SEQUENCE [LARGE SCALE GENOMIC DNA]</scope>
    <source>
        <strain evidence="7 8">DSM 13057</strain>
    </source>
</reference>
<keyword evidence="3" id="KW-0010">Activator</keyword>
<protein>
    <submittedName>
        <fullName evidence="7">Lichenan operon transcriptional antiterminator</fullName>
    </submittedName>
</protein>
<dbReference type="InterPro" id="IPR011608">
    <property type="entry name" value="PRD"/>
</dbReference>
<feature type="domain" description="PRD" evidence="6">
    <location>
        <begin position="285"/>
        <end position="391"/>
    </location>
</feature>
<dbReference type="Pfam" id="PF05043">
    <property type="entry name" value="Mga"/>
    <property type="match status" value="1"/>
</dbReference>
<dbReference type="Pfam" id="PF08279">
    <property type="entry name" value="HTH_11"/>
    <property type="match status" value="1"/>
</dbReference>
<evidence type="ECO:0000256" key="4">
    <source>
        <dbReference type="ARBA" id="ARBA00023163"/>
    </source>
</evidence>
<dbReference type="PANTHER" id="PTHR30185">
    <property type="entry name" value="CRYPTIC BETA-GLUCOSIDE BGL OPERON ANTITERMINATOR"/>
    <property type="match status" value="1"/>
</dbReference>
<dbReference type="Gene3D" id="1.10.1790.10">
    <property type="entry name" value="PRD domain"/>
    <property type="match status" value="1"/>
</dbReference>
<evidence type="ECO:0000313" key="7">
    <source>
        <dbReference type="EMBL" id="MBM7471354.1"/>
    </source>
</evidence>
<accession>A0ABS2L2V8</accession>
<dbReference type="Proteomes" id="UP000776164">
    <property type="component" value="Unassembled WGS sequence"/>
</dbReference>